<reference evidence="2 3" key="1">
    <citation type="submission" date="2020-04" db="EMBL/GenBank/DDBJ databases">
        <authorList>
            <person name="Laetsch R D."/>
            <person name="Stevens L."/>
            <person name="Kumar S."/>
            <person name="Blaxter L. M."/>
        </authorList>
    </citation>
    <scope>NUCLEOTIDE SEQUENCE [LARGE SCALE GENOMIC DNA]</scope>
</reference>
<feature type="chain" id="PRO_5035758172" evidence="1">
    <location>
        <begin position="19"/>
        <end position="103"/>
    </location>
</feature>
<evidence type="ECO:0000256" key="1">
    <source>
        <dbReference type="SAM" id="SignalP"/>
    </source>
</evidence>
<sequence length="103" mass="10897">MIKILGALVLVAIASVNAEVDASALGLPESRHSNTFGGPLPLNQPLADEGQMELQLVDAKPADENAESMRHVEGMLGNALKTIRAQRTEQVQQGDAAPELQTV</sequence>
<dbReference type="EMBL" id="CADEPM010000004">
    <property type="protein sequence ID" value="CAB3404656.1"/>
    <property type="molecule type" value="Genomic_DNA"/>
</dbReference>
<keyword evidence="3" id="KW-1185">Reference proteome</keyword>
<evidence type="ECO:0000313" key="3">
    <source>
        <dbReference type="Proteomes" id="UP000494206"/>
    </source>
</evidence>
<feature type="signal peptide" evidence="1">
    <location>
        <begin position="1"/>
        <end position="18"/>
    </location>
</feature>
<dbReference type="AlphaFoldDB" id="A0A8S1EVB9"/>
<name>A0A8S1EVB9_9PELO</name>
<keyword evidence="1" id="KW-0732">Signal</keyword>
<comment type="caution">
    <text evidence="2">The sequence shown here is derived from an EMBL/GenBank/DDBJ whole genome shotgun (WGS) entry which is preliminary data.</text>
</comment>
<proteinExistence type="predicted"/>
<gene>
    <name evidence="2" type="ORF">CBOVIS_LOCUS6953</name>
</gene>
<protein>
    <submittedName>
        <fullName evidence="2">Uncharacterized protein</fullName>
    </submittedName>
</protein>
<dbReference type="Proteomes" id="UP000494206">
    <property type="component" value="Unassembled WGS sequence"/>
</dbReference>
<accession>A0A8S1EVB9</accession>
<evidence type="ECO:0000313" key="2">
    <source>
        <dbReference type="EMBL" id="CAB3404656.1"/>
    </source>
</evidence>
<organism evidence="2 3">
    <name type="scientific">Caenorhabditis bovis</name>
    <dbReference type="NCBI Taxonomy" id="2654633"/>
    <lineage>
        <taxon>Eukaryota</taxon>
        <taxon>Metazoa</taxon>
        <taxon>Ecdysozoa</taxon>
        <taxon>Nematoda</taxon>
        <taxon>Chromadorea</taxon>
        <taxon>Rhabditida</taxon>
        <taxon>Rhabditina</taxon>
        <taxon>Rhabditomorpha</taxon>
        <taxon>Rhabditoidea</taxon>
        <taxon>Rhabditidae</taxon>
        <taxon>Peloderinae</taxon>
        <taxon>Caenorhabditis</taxon>
    </lineage>
</organism>